<name>A0A836KCV4_9TRYP</name>
<proteinExistence type="predicted"/>
<evidence type="ECO:0000313" key="2">
    <source>
        <dbReference type="Proteomes" id="UP000674143"/>
    </source>
</evidence>
<comment type="caution">
    <text evidence="1">The sequence shown here is derived from an EMBL/GenBank/DDBJ whole genome shotgun (WGS) entry which is preliminary data.</text>
</comment>
<dbReference type="AlphaFoldDB" id="A0A836KCV4"/>
<dbReference type="KEGG" id="loi:92357293"/>
<dbReference type="GeneID" id="92357293"/>
<dbReference type="EMBL" id="JAFHLR010000035">
    <property type="protein sequence ID" value="KAG5466160.1"/>
    <property type="molecule type" value="Genomic_DNA"/>
</dbReference>
<dbReference type="Proteomes" id="UP000674143">
    <property type="component" value="Unassembled WGS sequence"/>
</dbReference>
<organism evidence="1 2">
    <name type="scientific">Leishmania orientalis</name>
    <dbReference type="NCBI Taxonomy" id="2249476"/>
    <lineage>
        <taxon>Eukaryota</taxon>
        <taxon>Discoba</taxon>
        <taxon>Euglenozoa</taxon>
        <taxon>Kinetoplastea</taxon>
        <taxon>Metakinetoplastina</taxon>
        <taxon>Trypanosomatida</taxon>
        <taxon>Trypanosomatidae</taxon>
        <taxon>Leishmaniinae</taxon>
        <taxon>Leishmania</taxon>
    </lineage>
</organism>
<dbReference type="RefSeq" id="XP_067059050.1">
    <property type="nucleotide sequence ID" value="XM_067203359.1"/>
</dbReference>
<protein>
    <submittedName>
        <fullName evidence="1">Uncharacterized protein</fullName>
    </submittedName>
</protein>
<sequence>MTQLEVTLDRLREVALLLRASGGDNLLLQHFNASGVVGYVFIAAHYETFQQIKTMFKDDGLVMHSTSASNSGAVARRCRALGAGG</sequence>
<gene>
    <name evidence="1" type="ORF">LSCM4_01303</name>
</gene>
<evidence type="ECO:0000313" key="1">
    <source>
        <dbReference type="EMBL" id="KAG5466160.1"/>
    </source>
</evidence>
<reference evidence="2" key="2">
    <citation type="journal article" date="2021" name="Sci. Data">
        <title>Chromosome-scale genome sequencing, assembly and annotation of six genomes from subfamily Leishmaniinae.</title>
        <authorList>
            <person name="Almutairi H."/>
            <person name="Urbaniak M.D."/>
            <person name="Bates M.D."/>
            <person name="Jariyapan N."/>
            <person name="Kwakye-Nuako G."/>
            <person name="Thomaz Soccol V."/>
            <person name="Al-Salem W.S."/>
            <person name="Dillon R.J."/>
            <person name="Bates P.A."/>
            <person name="Gatherer D."/>
        </authorList>
    </citation>
    <scope>NUCLEOTIDE SEQUENCE [LARGE SCALE GENOMIC DNA]</scope>
</reference>
<accession>A0A836KCV4</accession>
<reference evidence="2" key="1">
    <citation type="journal article" date="2021" name="Microbiol. Resour. Announc.">
        <title>LGAAP: Leishmaniinae Genome Assembly and Annotation Pipeline.</title>
        <authorList>
            <person name="Almutairi H."/>
            <person name="Urbaniak M.D."/>
            <person name="Bates M.D."/>
            <person name="Jariyapan N."/>
            <person name="Kwakye-Nuako G."/>
            <person name="Thomaz-Soccol V."/>
            <person name="Al-Salem W.S."/>
            <person name="Dillon R.J."/>
            <person name="Bates P.A."/>
            <person name="Gatherer D."/>
        </authorList>
    </citation>
    <scope>NUCLEOTIDE SEQUENCE [LARGE SCALE GENOMIC DNA]</scope>
</reference>
<keyword evidence="2" id="KW-1185">Reference proteome</keyword>